<dbReference type="EMBL" id="ML122289">
    <property type="protein sequence ID" value="RPD56301.1"/>
    <property type="molecule type" value="Genomic_DNA"/>
</dbReference>
<evidence type="ECO:0000256" key="1">
    <source>
        <dbReference type="SAM" id="MobiDB-lite"/>
    </source>
</evidence>
<dbReference type="Proteomes" id="UP000313359">
    <property type="component" value="Unassembled WGS sequence"/>
</dbReference>
<keyword evidence="3" id="KW-1185">Reference proteome</keyword>
<name>A0A5C2RZ39_9APHY</name>
<proteinExistence type="predicted"/>
<gene>
    <name evidence="2" type="ORF">L227DRAFT_579021</name>
</gene>
<protein>
    <submittedName>
        <fullName evidence="2">Uncharacterized protein</fullName>
    </submittedName>
</protein>
<dbReference type="OrthoDB" id="2743822at2759"/>
<feature type="region of interest" description="Disordered" evidence="1">
    <location>
        <begin position="1"/>
        <end position="21"/>
    </location>
</feature>
<reference evidence="2" key="1">
    <citation type="journal article" date="2018" name="Genome Biol. Evol.">
        <title>Genomics and development of Lentinus tigrinus, a white-rot wood-decaying mushroom with dimorphic fruiting bodies.</title>
        <authorList>
            <person name="Wu B."/>
            <person name="Xu Z."/>
            <person name="Knudson A."/>
            <person name="Carlson A."/>
            <person name="Chen N."/>
            <person name="Kovaka S."/>
            <person name="LaButti K."/>
            <person name="Lipzen A."/>
            <person name="Pennachio C."/>
            <person name="Riley R."/>
            <person name="Schakwitz W."/>
            <person name="Umezawa K."/>
            <person name="Ohm R.A."/>
            <person name="Grigoriev I.V."/>
            <person name="Nagy L.G."/>
            <person name="Gibbons J."/>
            <person name="Hibbett D."/>
        </authorList>
    </citation>
    <scope>NUCLEOTIDE SEQUENCE [LARGE SCALE GENOMIC DNA]</scope>
    <source>
        <strain evidence="2">ALCF2SS1-6</strain>
    </source>
</reference>
<evidence type="ECO:0000313" key="2">
    <source>
        <dbReference type="EMBL" id="RPD56301.1"/>
    </source>
</evidence>
<dbReference type="AlphaFoldDB" id="A0A5C2RZ39"/>
<feature type="compositionally biased region" description="Polar residues" evidence="1">
    <location>
        <begin position="1"/>
        <end position="20"/>
    </location>
</feature>
<organism evidence="2 3">
    <name type="scientific">Lentinus tigrinus ALCF2SS1-6</name>
    <dbReference type="NCBI Taxonomy" id="1328759"/>
    <lineage>
        <taxon>Eukaryota</taxon>
        <taxon>Fungi</taxon>
        <taxon>Dikarya</taxon>
        <taxon>Basidiomycota</taxon>
        <taxon>Agaricomycotina</taxon>
        <taxon>Agaricomycetes</taxon>
        <taxon>Polyporales</taxon>
        <taxon>Polyporaceae</taxon>
        <taxon>Lentinus</taxon>
    </lineage>
</organism>
<accession>A0A5C2RZ39</accession>
<evidence type="ECO:0000313" key="3">
    <source>
        <dbReference type="Proteomes" id="UP000313359"/>
    </source>
</evidence>
<sequence length="321" mass="37704">MAGSQQENTSSKSKAQTPSYVTLDRESHFTADPETLRQHSPTFRSKLSKTWHRFYPVIPLVYAGHIWFRRRLPRVLPRFTSLRLWELYASWGFYSALTTDTRHIQTQWVRDRDLATIQIGAYYIWLQNHRDLPIIQKIKYPEGVLSRSDVYPRWTDRGVVLAELVWWNNHMWSREQTWRGAAQLLTGHADVMVERGRKMDVDPHDWDRFITYIANAIEGPDGTKNYNLAFPVAQAFACVTPFAMLARHFLPLSRAVPWLNGLQRTLFYAAAYLLPMQQYQFYRYSADIQHKRQFAELLCDLFPGLDKNVDEVIRVSLPDHV</sequence>